<comment type="pathway">
    <text evidence="2">Porphyrin-containing compound metabolism; heme O biosynthesis; heme O from protoheme: step 1/1.</text>
</comment>
<evidence type="ECO:0000256" key="5">
    <source>
        <dbReference type="ARBA" id="ARBA00022692"/>
    </source>
</evidence>
<dbReference type="PROSITE" id="PS00943">
    <property type="entry name" value="UBIA"/>
    <property type="match status" value="1"/>
</dbReference>
<reference evidence="12" key="1">
    <citation type="submission" date="2018-05" db="EMBL/GenBank/DDBJ databases">
        <authorList>
            <person name="Lanie J.A."/>
            <person name="Ng W.-L."/>
            <person name="Kazmierczak K.M."/>
            <person name="Andrzejewski T.M."/>
            <person name="Davidsen T.M."/>
            <person name="Wayne K.J."/>
            <person name="Tettelin H."/>
            <person name="Glass J.I."/>
            <person name="Rusch D."/>
            <person name="Podicherti R."/>
            <person name="Tsui H.-C.T."/>
            <person name="Winkler M.E."/>
        </authorList>
    </citation>
    <scope>NUCLEOTIDE SEQUENCE</scope>
</reference>
<accession>A0A381T6L1</accession>
<evidence type="ECO:0000256" key="8">
    <source>
        <dbReference type="ARBA" id="ARBA00023136"/>
    </source>
</evidence>
<dbReference type="Pfam" id="PF01040">
    <property type="entry name" value="UbiA"/>
    <property type="match status" value="1"/>
</dbReference>
<gene>
    <name evidence="12" type="ORF">METZ01_LOCUS64218</name>
</gene>
<keyword evidence="4" id="KW-0808">Transferase</keyword>
<feature type="transmembrane region" description="Helical" evidence="11">
    <location>
        <begin position="175"/>
        <end position="197"/>
    </location>
</feature>
<dbReference type="InterPro" id="IPR044878">
    <property type="entry name" value="UbiA_sf"/>
</dbReference>
<evidence type="ECO:0000256" key="6">
    <source>
        <dbReference type="ARBA" id="ARBA00022989"/>
    </source>
</evidence>
<dbReference type="GO" id="GO:0005886">
    <property type="term" value="C:plasma membrane"/>
    <property type="evidence" value="ECO:0007669"/>
    <property type="project" value="UniProtKB-SubCell"/>
</dbReference>
<evidence type="ECO:0000256" key="3">
    <source>
        <dbReference type="ARBA" id="ARBA00022475"/>
    </source>
</evidence>
<dbReference type="PANTHER" id="PTHR43448:SF7">
    <property type="entry name" value="4-HYDROXYBENZOATE SOLANESYLTRANSFERASE"/>
    <property type="match status" value="1"/>
</dbReference>
<evidence type="ECO:0000256" key="4">
    <source>
        <dbReference type="ARBA" id="ARBA00022679"/>
    </source>
</evidence>
<evidence type="ECO:0000256" key="1">
    <source>
        <dbReference type="ARBA" id="ARBA00004651"/>
    </source>
</evidence>
<keyword evidence="5 11" id="KW-0812">Transmembrane</keyword>
<dbReference type="Gene3D" id="1.10.357.140">
    <property type="entry name" value="UbiA prenyltransferase"/>
    <property type="match status" value="1"/>
</dbReference>
<feature type="transmembrane region" description="Helical" evidence="11">
    <location>
        <begin position="120"/>
        <end position="141"/>
    </location>
</feature>
<dbReference type="GO" id="GO:0008495">
    <property type="term" value="F:protoheme IX farnesyltransferase activity"/>
    <property type="evidence" value="ECO:0007669"/>
    <property type="project" value="InterPro"/>
</dbReference>
<evidence type="ECO:0000256" key="11">
    <source>
        <dbReference type="SAM" id="Phobius"/>
    </source>
</evidence>
<keyword evidence="6 11" id="KW-1133">Transmembrane helix</keyword>
<feature type="transmembrane region" description="Helical" evidence="11">
    <location>
        <begin position="27"/>
        <end position="45"/>
    </location>
</feature>
<feature type="transmembrane region" description="Helical" evidence="11">
    <location>
        <begin position="245"/>
        <end position="265"/>
    </location>
</feature>
<dbReference type="NCBIfam" id="NF003349">
    <property type="entry name" value="PRK04375.1-2"/>
    <property type="match status" value="1"/>
</dbReference>
<keyword evidence="7" id="KW-0350">Heme biosynthesis</keyword>
<feature type="transmembrane region" description="Helical" evidence="11">
    <location>
        <begin position="148"/>
        <end position="169"/>
    </location>
</feature>
<proteinExistence type="inferred from homology"/>
<evidence type="ECO:0000313" key="12">
    <source>
        <dbReference type="EMBL" id="SVA11364.1"/>
    </source>
</evidence>
<dbReference type="GO" id="GO:0006783">
    <property type="term" value="P:heme biosynthetic process"/>
    <property type="evidence" value="ECO:0007669"/>
    <property type="project" value="UniProtKB-KW"/>
</dbReference>
<evidence type="ECO:0000256" key="7">
    <source>
        <dbReference type="ARBA" id="ARBA00023133"/>
    </source>
</evidence>
<dbReference type="PANTHER" id="PTHR43448">
    <property type="entry name" value="PROTOHEME IX FARNESYLTRANSFERASE, MITOCHONDRIAL"/>
    <property type="match status" value="1"/>
</dbReference>
<comment type="subcellular location">
    <subcellularLocation>
        <location evidence="1">Cell membrane</location>
        <topology evidence="1">Multi-pass membrane protein</topology>
    </subcellularLocation>
</comment>
<evidence type="ECO:0000256" key="10">
    <source>
        <dbReference type="ARBA" id="ARBA00042475"/>
    </source>
</evidence>
<name>A0A381T6L1_9ZZZZ</name>
<evidence type="ECO:0000256" key="9">
    <source>
        <dbReference type="ARBA" id="ARBA00040810"/>
    </source>
</evidence>
<sequence>MTTNETVNRRHLLPLLGDFLALTKPRVMSLLLVSAIAGAFLGAQSMPSFKIIVAVLIGGALASGGAASLNMAYESELDQKMGRTKNRPVAEGRISFNTAILFGIALNVGSFVILALMTNILAAALAIVGTVLYFGLYTVILKRTTTQNIVIGGAAGAVPPLVGYAASAGTIDLSAWYLFVIIFFWTPPHFWALAIMIKDDYARANIPMLPVVMGVKHTTKQILLYTAVLSGLTILFGFVSQPLGWIYTVGSGSLNCIMIWYAYRLMKGQDRPAATKLYKYSLLYLALFFLLIMIDSVLE</sequence>
<dbReference type="NCBIfam" id="TIGR01473">
    <property type="entry name" value="cyoE_ctaB"/>
    <property type="match status" value="1"/>
</dbReference>
<feature type="transmembrane region" description="Helical" evidence="11">
    <location>
        <begin position="222"/>
        <end position="239"/>
    </location>
</feature>
<dbReference type="CDD" id="cd13957">
    <property type="entry name" value="PT_UbiA_Cox10"/>
    <property type="match status" value="1"/>
</dbReference>
<protein>
    <recommendedName>
        <fullName evidence="9">Protoheme IX farnesyltransferase</fullName>
    </recommendedName>
    <alternativeName>
        <fullName evidence="10">Heme B farnesyltransferase</fullName>
    </alternativeName>
</protein>
<dbReference type="EMBL" id="UINC01004047">
    <property type="protein sequence ID" value="SVA11364.1"/>
    <property type="molecule type" value="Genomic_DNA"/>
</dbReference>
<dbReference type="InterPro" id="IPR030470">
    <property type="entry name" value="UbiA_prenylTrfase_CS"/>
</dbReference>
<dbReference type="InterPro" id="IPR006369">
    <property type="entry name" value="Protohaem_IX_farnesylTrfase"/>
</dbReference>
<dbReference type="AlphaFoldDB" id="A0A381T6L1"/>
<feature type="transmembrane region" description="Helical" evidence="11">
    <location>
        <begin position="277"/>
        <end position="298"/>
    </location>
</feature>
<keyword evidence="8 11" id="KW-0472">Membrane</keyword>
<keyword evidence="3" id="KW-1003">Cell membrane</keyword>
<dbReference type="InterPro" id="IPR000537">
    <property type="entry name" value="UbiA_prenyltransferase"/>
</dbReference>
<organism evidence="12">
    <name type="scientific">marine metagenome</name>
    <dbReference type="NCBI Taxonomy" id="408172"/>
    <lineage>
        <taxon>unclassified sequences</taxon>
        <taxon>metagenomes</taxon>
        <taxon>ecological metagenomes</taxon>
    </lineage>
</organism>
<evidence type="ECO:0000256" key="2">
    <source>
        <dbReference type="ARBA" id="ARBA00004919"/>
    </source>
</evidence>
<dbReference type="HAMAP" id="MF_00154">
    <property type="entry name" value="CyoE_CtaB"/>
    <property type="match status" value="1"/>
</dbReference>
<feature type="transmembrane region" description="Helical" evidence="11">
    <location>
        <begin position="51"/>
        <end position="73"/>
    </location>
</feature>
<feature type="transmembrane region" description="Helical" evidence="11">
    <location>
        <begin position="94"/>
        <end position="114"/>
    </location>
</feature>